<dbReference type="EMBL" id="REGN01001950">
    <property type="protein sequence ID" value="RNA31354.1"/>
    <property type="molecule type" value="Genomic_DNA"/>
</dbReference>
<accession>A0A3M7S693</accession>
<dbReference type="Gene3D" id="1.10.287.1490">
    <property type="match status" value="1"/>
</dbReference>
<gene>
    <name evidence="2" type="ORF">BpHYR1_017725</name>
</gene>
<dbReference type="OrthoDB" id="5842926at2759"/>
<organism evidence="2 3">
    <name type="scientific">Brachionus plicatilis</name>
    <name type="common">Marine rotifer</name>
    <name type="synonym">Brachionus muelleri</name>
    <dbReference type="NCBI Taxonomy" id="10195"/>
    <lineage>
        <taxon>Eukaryota</taxon>
        <taxon>Metazoa</taxon>
        <taxon>Spiralia</taxon>
        <taxon>Gnathifera</taxon>
        <taxon>Rotifera</taxon>
        <taxon>Eurotatoria</taxon>
        <taxon>Monogononta</taxon>
        <taxon>Pseudotrocha</taxon>
        <taxon>Ploima</taxon>
        <taxon>Brachionidae</taxon>
        <taxon>Brachionus</taxon>
    </lineage>
</organism>
<evidence type="ECO:0000313" key="3">
    <source>
        <dbReference type="Proteomes" id="UP000276133"/>
    </source>
</evidence>
<evidence type="ECO:0000313" key="2">
    <source>
        <dbReference type="EMBL" id="RNA31354.1"/>
    </source>
</evidence>
<comment type="caution">
    <text evidence="2">The sequence shown here is derived from an EMBL/GenBank/DDBJ whole genome shotgun (WGS) entry which is preliminary data.</text>
</comment>
<dbReference type="AlphaFoldDB" id="A0A3M7S693"/>
<feature type="coiled-coil region" evidence="1">
    <location>
        <begin position="19"/>
        <end position="140"/>
    </location>
</feature>
<reference evidence="2 3" key="1">
    <citation type="journal article" date="2018" name="Sci. Rep.">
        <title>Genomic signatures of local adaptation to the degree of environmental predictability in rotifers.</title>
        <authorList>
            <person name="Franch-Gras L."/>
            <person name="Hahn C."/>
            <person name="Garcia-Roger E.M."/>
            <person name="Carmona M.J."/>
            <person name="Serra M."/>
            <person name="Gomez A."/>
        </authorList>
    </citation>
    <scope>NUCLEOTIDE SEQUENCE [LARGE SCALE GENOMIC DNA]</scope>
    <source>
        <strain evidence="2">HYR1</strain>
    </source>
</reference>
<proteinExistence type="predicted"/>
<evidence type="ECO:0000256" key="1">
    <source>
        <dbReference type="SAM" id="Coils"/>
    </source>
</evidence>
<name>A0A3M7S693_BRAPC</name>
<sequence length="281" mass="32330">MSISFPDSGSKGSCLCEDAEMLRKQREEIILLTKELKNQEDQIGVFQANNKKLKDTIKMLKEDKNKIEIEIQNKNSEITSLKDCMENLKKENEFLKNKISQKDSYIQSQTKKNFSLNDELNKLKLKVGEKEKSSEKLNSEVVKLKSNFKDQLKQSVDLRNQVNDLIKTVESKNDLLKLSSSQIELLENNLRNVYGFISNYIKRSEENTITIELNDKSCNKSLKISPDATGIKQNIGSDEIRDMFNNILGDISNKSEKFLDLFNSVRTNEKQNRTSTPAEFL</sequence>
<keyword evidence="3" id="KW-1185">Reference proteome</keyword>
<dbReference type="Proteomes" id="UP000276133">
    <property type="component" value="Unassembled WGS sequence"/>
</dbReference>
<keyword evidence="1" id="KW-0175">Coiled coil</keyword>
<protein>
    <submittedName>
        <fullName evidence="2">Uncharacterized protein</fullName>
    </submittedName>
</protein>